<dbReference type="AlphaFoldDB" id="A0A6G0X189"/>
<protein>
    <submittedName>
        <fullName evidence="1">Uncharacterized protein</fullName>
    </submittedName>
</protein>
<dbReference type="Proteomes" id="UP000481153">
    <property type="component" value="Unassembled WGS sequence"/>
</dbReference>
<keyword evidence="2" id="KW-1185">Reference proteome</keyword>
<comment type="caution">
    <text evidence="1">The sequence shown here is derived from an EMBL/GenBank/DDBJ whole genome shotgun (WGS) entry which is preliminary data.</text>
</comment>
<name>A0A6G0X189_9STRA</name>
<dbReference type="EMBL" id="VJMJ01000122">
    <property type="protein sequence ID" value="KAF0733538.1"/>
    <property type="molecule type" value="Genomic_DNA"/>
</dbReference>
<accession>A0A6G0X189</accession>
<sequence>MRSSGAALILRPAVQMLKQRAELALDKKVGDVVLFNNQSLPETLGMTDVSFENHKAKKRVSMYFTSKPEGIASYRRCASMVAHLDNVELQYTPQFGQSRISFEWDSFWTMMDQNKLGFLPSESNPVAQIEQSHVVDIDVNPVTDHGDSKENK</sequence>
<organism evidence="1 2">
    <name type="scientific">Aphanomyces euteiches</name>
    <dbReference type="NCBI Taxonomy" id="100861"/>
    <lineage>
        <taxon>Eukaryota</taxon>
        <taxon>Sar</taxon>
        <taxon>Stramenopiles</taxon>
        <taxon>Oomycota</taxon>
        <taxon>Saprolegniomycetes</taxon>
        <taxon>Saprolegniales</taxon>
        <taxon>Verrucalvaceae</taxon>
        <taxon>Aphanomyces</taxon>
    </lineage>
</organism>
<evidence type="ECO:0000313" key="1">
    <source>
        <dbReference type="EMBL" id="KAF0733538.1"/>
    </source>
</evidence>
<evidence type="ECO:0000313" key="2">
    <source>
        <dbReference type="Proteomes" id="UP000481153"/>
    </source>
</evidence>
<reference evidence="1 2" key="1">
    <citation type="submission" date="2019-07" db="EMBL/GenBank/DDBJ databases">
        <title>Genomics analysis of Aphanomyces spp. identifies a new class of oomycete effector associated with host adaptation.</title>
        <authorList>
            <person name="Gaulin E."/>
        </authorList>
    </citation>
    <scope>NUCLEOTIDE SEQUENCE [LARGE SCALE GENOMIC DNA]</scope>
    <source>
        <strain evidence="1 2">ATCC 201684</strain>
    </source>
</reference>
<dbReference type="VEuPathDB" id="FungiDB:AeMF1_013455"/>
<gene>
    <name evidence="1" type="ORF">Ae201684_009772</name>
</gene>
<proteinExistence type="predicted"/>